<accession>A0A8H6XIU5</accession>
<reference evidence="3" key="1">
    <citation type="submission" date="2020-05" db="EMBL/GenBank/DDBJ databases">
        <title>Mycena genomes resolve the evolution of fungal bioluminescence.</title>
        <authorList>
            <person name="Tsai I.J."/>
        </authorList>
    </citation>
    <scope>NUCLEOTIDE SEQUENCE</scope>
    <source>
        <strain evidence="3">CCC161011</strain>
    </source>
</reference>
<dbReference type="EMBL" id="JACAZI010000018">
    <property type="protein sequence ID" value="KAF7341459.1"/>
    <property type="molecule type" value="Genomic_DNA"/>
</dbReference>
<dbReference type="GO" id="GO:0006310">
    <property type="term" value="P:DNA recombination"/>
    <property type="evidence" value="ECO:0007669"/>
    <property type="project" value="UniProtKB-KW"/>
</dbReference>
<dbReference type="Gene3D" id="1.10.443.10">
    <property type="entry name" value="Intergrase catalytic core"/>
    <property type="match status" value="1"/>
</dbReference>
<keyword evidence="4" id="KW-1185">Reference proteome</keyword>
<gene>
    <name evidence="3" type="ORF">MVEN_01883100</name>
</gene>
<sequence length="381" mass="42431">MSSRPILEAPEYSGLRLAIRGQPTSGHDTAAQDEVDDDIEGEKETIDYGEGDDEGGDGDVDNDGDGDANSDGDEEDDGHEGRVDEDGDAKMANLHSVIKEASKGVVDSTDAEYKRLHKLCEKFAHAQGFLKEGENFFTNTPHSQSAVFIVAWIMNSCDDIRLDGKTKDSSIPRDSYSHAQKMRAAATYGFGRLNGLGSLPWQKSEVTGKMVGNPSISEDVSRYMVSLRKKKVRVGEVATSARAITPKSLHASIITITSQRSRKSSLSRVTSQYGEIKPFVLHELPEDQAHVCPVRALTAWLACSRIDKGYLFPTITIRDQIGDLSRPMKSEKFLEMFRNNLLDIGLDPYPYGTHSFRRGGCQYFASHRRWSLRRILFDWME</sequence>
<feature type="compositionally biased region" description="Acidic residues" evidence="2">
    <location>
        <begin position="31"/>
        <end position="78"/>
    </location>
</feature>
<evidence type="ECO:0000313" key="4">
    <source>
        <dbReference type="Proteomes" id="UP000620124"/>
    </source>
</evidence>
<evidence type="ECO:0000256" key="2">
    <source>
        <dbReference type="SAM" id="MobiDB-lite"/>
    </source>
</evidence>
<organism evidence="3 4">
    <name type="scientific">Mycena venus</name>
    <dbReference type="NCBI Taxonomy" id="2733690"/>
    <lineage>
        <taxon>Eukaryota</taxon>
        <taxon>Fungi</taxon>
        <taxon>Dikarya</taxon>
        <taxon>Basidiomycota</taxon>
        <taxon>Agaricomycotina</taxon>
        <taxon>Agaricomycetes</taxon>
        <taxon>Agaricomycetidae</taxon>
        <taxon>Agaricales</taxon>
        <taxon>Marasmiineae</taxon>
        <taxon>Mycenaceae</taxon>
        <taxon>Mycena</taxon>
    </lineage>
</organism>
<feature type="region of interest" description="Disordered" evidence="2">
    <location>
        <begin position="1"/>
        <end position="88"/>
    </location>
</feature>
<keyword evidence="1" id="KW-0233">DNA recombination</keyword>
<name>A0A8H6XIU5_9AGAR</name>
<dbReference type="InterPro" id="IPR013762">
    <property type="entry name" value="Integrase-like_cat_sf"/>
</dbReference>
<proteinExistence type="predicted"/>
<evidence type="ECO:0000313" key="3">
    <source>
        <dbReference type="EMBL" id="KAF7341459.1"/>
    </source>
</evidence>
<dbReference type="Proteomes" id="UP000620124">
    <property type="component" value="Unassembled WGS sequence"/>
</dbReference>
<dbReference type="OrthoDB" id="3163890at2759"/>
<evidence type="ECO:0000256" key="1">
    <source>
        <dbReference type="ARBA" id="ARBA00023172"/>
    </source>
</evidence>
<dbReference type="GO" id="GO:0015074">
    <property type="term" value="P:DNA integration"/>
    <property type="evidence" value="ECO:0007669"/>
    <property type="project" value="InterPro"/>
</dbReference>
<dbReference type="SUPFAM" id="SSF56349">
    <property type="entry name" value="DNA breaking-rejoining enzymes"/>
    <property type="match status" value="1"/>
</dbReference>
<dbReference type="InterPro" id="IPR011010">
    <property type="entry name" value="DNA_brk_join_enz"/>
</dbReference>
<dbReference type="GO" id="GO:0003677">
    <property type="term" value="F:DNA binding"/>
    <property type="evidence" value="ECO:0007669"/>
    <property type="project" value="InterPro"/>
</dbReference>
<dbReference type="AlphaFoldDB" id="A0A8H6XIU5"/>
<comment type="caution">
    <text evidence="3">The sequence shown here is derived from an EMBL/GenBank/DDBJ whole genome shotgun (WGS) entry which is preliminary data.</text>
</comment>
<protein>
    <submittedName>
        <fullName evidence="3">DNA breaking-rejoining enzyme</fullName>
    </submittedName>
</protein>